<evidence type="ECO:0000256" key="1">
    <source>
        <dbReference type="SAM" id="Phobius"/>
    </source>
</evidence>
<reference evidence="2 3" key="1">
    <citation type="submission" date="2019-10" db="EMBL/GenBank/DDBJ databases">
        <authorList>
            <person name="Wolf R A."/>
        </authorList>
    </citation>
    <scope>NUCLEOTIDE SEQUENCE [LARGE SCALE GENOMIC DNA]</scope>
    <source>
        <strain evidence="2">Collinsella_aerofaciens_MC2</strain>
    </source>
</reference>
<dbReference type="AlphaFoldDB" id="A0A5K1IXS8"/>
<keyword evidence="1" id="KW-0472">Membrane</keyword>
<accession>A0A5K1IXS8</accession>
<keyword evidence="3" id="KW-1185">Reference proteome</keyword>
<name>A0A5K1IXS8_9ACTN</name>
<feature type="transmembrane region" description="Helical" evidence="1">
    <location>
        <begin position="33"/>
        <end position="55"/>
    </location>
</feature>
<keyword evidence="1" id="KW-0812">Transmembrane</keyword>
<proteinExistence type="predicted"/>
<protein>
    <submittedName>
        <fullName evidence="2">Uncharacterized protein</fullName>
    </submittedName>
</protein>
<gene>
    <name evidence="2" type="ORF">KCJAJFAP_02217</name>
</gene>
<dbReference type="Proteomes" id="UP000361836">
    <property type="component" value="Unassembled WGS sequence"/>
</dbReference>
<dbReference type="EMBL" id="CABWIE010000015">
    <property type="protein sequence ID" value="VWL93806.1"/>
    <property type="molecule type" value="Genomic_DNA"/>
</dbReference>
<evidence type="ECO:0000313" key="2">
    <source>
        <dbReference type="EMBL" id="VWL93806.1"/>
    </source>
</evidence>
<sequence>MEPLIALALGVAAVTLPTGLSVSRSAARRVAPWAVPAGVLLAMASLVSVVGAGALRGRLPHGIVDIV</sequence>
<dbReference type="RefSeq" id="WP_152076294.1">
    <property type="nucleotide sequence ID" value="NZ_CAAKNU010000077.1"/>
</dbReference>
<keyword evidence="1" id="KW-1133">Transmembrane helix</keyword>
<evidence type="ECO:0000313" key="3">
    <source>
        <dbReference type="Proteomes" id="UP000361836"/>
    </source>
</evidence>
<organism evidence="2 3">
    <name type="scientific">Collinsella aerofaciens</name>
    <dbReference type="NCBI Taxonomy" id="74426"/>
    <lineage>
        <taxon>Bacteria</taxon>
        <taxon>Bacillati</taxon>
        <taxon>Actinomycetota</taxon>
        <taxon>Coriobacteriia</taxon>
        <taxon>Coriobacteriales</taxon>
        <taxon>Coriobacteriaceae</taxon>
        <taxon>Collinsella</taxon>
    </lineage>
</organism>